<reference evidence="4" key="1">
    <citation type="submission" date="2013-09" db="EMBL/GenBank/DDBJ databases">
        <title>The Genome Sequence of Anopheles maculatus species B.</title>
        <authorList>
            <consortium name="The Broad Institute Genomics Platform"/>
            <person name="Neafsey D.E."/>
            <person name="Besansky N."/>
            <person name="Howell P."/>
            <person name="Walton C."/>
            <person name="Young S.K."/>
            <person name="Zeng Q."/>
            <person name="Gargeya S."/>
            <person name="Fitzgerald M."/>
            <person name="Haas B."/>
            <person name="Abouelleil A."/>
            <person name="Allen A.W."/>
            <person name="Alvarado L."/>
            <person name="Arachchi H.M."/>
            <person name="Berlin A.M."/>
            <person name="Chapman S.B."/>
            <person name="Gainer-Dewar J."/>
            <person name="Goldberg J."/>
            <person name="Griggs A."/>
            <person name="Gujja S."/>
            <person name="Hansen M."/>
            <person name="Howarth C."/>
            <person name="Imamovic A."/>
            <person name="Ireland A."/>
            <person name="Larimer J."/>
            <person name="McCowan C."/>
            <person name="Murphy C."/>
            <person name="Pearson M."/>
            <person name="Poon T.W."/>
            <person name="Priest M."/>
            <person name="Roberts A."/>
            <person name="Saif S."/>
            <person name="Shea T."/>
            <person name="Sisk P."/>
            <person name="Sykes S."/>
            <person name="Wortman J."/>
            <person name="Nusbaum C."/>
            <person name="Birren B."/>
        </authorList>
    </citation>
    <scope>NUCLEOTIDE SEQUENCE [LARGE SCALE GENOMIC DNA]</scope>
    <source>
        <strain evidence="4">maculatus3</strain>
    </source>
</reference>
<dbReference type="PANTHER" id="PTHR12357:SF3">
    <property type="entry name" value="YTH DOMAIN-CONTAINING PROTEIN 1"/>
    <property type="match status" value="1"/>
</dbReference>
<evidence type="ECO:0000313" key="3">
    <source>
        <dbReference type="EnsemblMetazoa" id="AMAM012394-PA"/>
    </source>
</evidence>
<feature type="compositionally biased region" description="Gly residues" evidence="1">
    <location>
        <begin position="589"/>
        <end position="601"/>
    </location>
</feature>
<evidence type="ECO:0000313" key="4">
    <source>
        <dbReference type="Proteomes" id="UP000075901"/>
    </source>
</evidence>
<dbReference type="GO" id="GO:0000381">
    <property type="term" value="P:regulation of alternative mRNA splicing, via spliceosome"/>
    <property type="evidence" value="ECO:0007669"/>
    <property type="project" value="TreeGrafter"/>
</dbReference>
<feature type="compositionally biased region" description="Gly residues" evidence="1">
    <location>
        <begin position="301"/>
        <end position="343"/>
    </location>
</feature>
<dbReference type="VEuPathDB" id="VectorBase:AMAM012394"/>
<dbReference type="GO" id="GO:0000398">
    <property type="term" value="P:mRNA splicing, via spliceosome"/>
    <property type="evidence" value="ECO:0007669"/>
    <property type="project" value="TreeGrafter"/>
</dbReference>
<evidence type="ECO:0000256" key="1">
    <source>
        <dbReference type="SAM" id="MobiDB-lite"/>
    </source>
</evidence>
<dbReference type="EnsemblMetazoa" id="AMAM012394-RA">
    <property type="protein sequence ID" value="AMAM012394-PA"/>
    <property type="gene ID" value="AMAM012394"/>
</dbReference>
<dbReference type="GO" id="GO:0003729">
    <property type="term" value="F:mRNA binding"/>
    <property type="evidence" value="ECO:0007669"/>
    <property type="project" value="TreeGrafter"/>
</dbReference>
<dbReference type="GO" id="GO:0005654">
    <property type="term" value="C:nucleoplasm"/>
    <property type="evidence" value="ECO:0007669"/>
    <property type="project" value="TreeGrafter"/>
</dbReference>
<dbReference type="AlphaFoldDB" id="A0A182SSA3"/>
<reference evidence="3" key="2">
    <citation type="submission" date="2020-05" db="UniProtKB">
        <authorList>
            <consortium name="EnsemblMetazoa"/>
        </authorList>
    </citation>
    <scope>IDENTIFICATION</scope>
    <source>
        <strain evidence="3">maculatus3</strain>
    </source>
</reference>
<feature type="compositionally biased region" description="Basic and acidic residues" evidence="1">
    <location>
        <begin position="569"/>
        <end position="587"/>
    </location>
</feature>
<feature type="region of interest" description="Disordered" evidence="1">
    <location>
        <begin position="478"/>
        <end position="609"/>
    </location>
</feature>
<sequence>SDGGSKKDDRKSRSRSPASGAPEAKRSRTKAAGNATGTKNTVKSYDYVTKINYLFREARFFLIKSNNHDNVALSKAKGVWSTLPPNEANLNQAFRESRNVILLYSVKESGKFAGFARMGAEARRDLPAVDWVLPPGMSAKALGGVIKIDWVCKKELPFTSTSHLYNAWNDDKPVKIGRDGQEIEPKVAEELCRLFTEDTSIDMTPILKKSKEASKLMKEKAASKSFRSRPPNFGRPTSSSLRSRSSGGSGAGGIGPIRRGGRRMYPGPKGGRDGGGGGGGGSRSHGASSMFAPYRKDRHGGGGSGGMGGGGSRHGGHGMGGGPRMGMGGGNGGDGGDRGGGGSLSRAAAHGAMHHPAHHHRWADGYSSTAAAEAYVADYMRNMQNQLPPMPYAPPPGFPGMPMPYDNMPPPPRYYEGLPIPEYPLPPGSIPGSVTGAGGMPPPRSHAAAAAAAAAMYDKRAYEQSMEEFMWKSANSMGTGSAGSGGGGGGGGGGAGGAGGNGGSQGGGGMSSAVGGMVGGLPTMKGPPPVLPSHGYHVPPPMIPPMHHHHMHRKNDRGDGGIGNSSDRGQQRGGDRDRSNHRSDRNQHRGGGGGGGGGGVRGYNNRDRR</sequence>
<dbReference type="CDD" id="cd21134">
    <property type="entry name" value="YTH"/>
    <property type="match status" value="1"/>
</dbReference>
<keyword evidence="4" id="KW-1185">Reference proteome</keyword>
<dbReference type="Gene3D" id="3.10.590.10">
    <property type="entry name" value="ph1033 like domains"/>
    <property type="match status" value="1"/>
</dbReference>
<dbReference type="PANTHER" id="PTHR12357">
    <property type="entry name" value="YTH YT521-B HOMOLOGY DOMAIN-CONTAINING"/>
    <property type="match status" value="1"/>
</dbReference>
<feature type="region of interest" description="Disordered" evidence="1">
    <location>
        <begin position="213"/>
        <end position="356"/>
    </location>
</feature>
<feature type="domain" description="YTH" evidence="2">
    <location>
        <begin position="58"/>
        <end position="195"/>
    </location>
</feature>
<proteinExistence type="predicted"/>
<dbReference type="PROSITE" id="PS50882">
    <property type="entry name" value="YTH"/>
    <property type="match status" value="1"/>
</dbReference>
<dbReference type="Pfam" id="PF04146">
    <property type="entry name" value="YTH"/>
    <property type="match status" value="1"/>
</dbReference>
<feature type="compositionally biased region" description="Basic and acidic residues" evidence="1">
    <location>
        <begin position="1"/>
        <end position="11"/>
    </location>
</feature>
<evidence type="ECO:0000259" key="2">
    <source>
        <dbReference type="PROSITE" id="PS50882"/>
    </source>
</evidence>
<dbReference type="GO" id="GO:1990247">
    <property type="term" value="F:N6-methyladenosine-containing RNA reader activity"/>
    <property type="evidence" value="ECO:0007669"/>
    <property type="project" value="TreeGrafter"/>
</dbReference>
<name>A0A182SSA3_9DIPT</name>
<dbReference type="Proteomes" id="UP000075901">
    <property type="component" value="Unassembled WGS sequence"/>
</dbReference>
<dbReference type="InterPro" id="IPR045168">
    <property type="entry name" value="YTH_prot"/>
</dbReference>
<organism evidence="3 4">
    <name type="scientific">Anopheles maculatus</name>
    <dbReference type="NCBI Taxonomy" id="74869"/>
    <lineage>
        <taxon>Eukaryota</taxon>
        <taxon>Metazoa</taxon>
        <taxon>Ecdysozoa</taxon>
        <taxon>Arthropoda</taxon>
        <taxon>Hexapoda</taxon>
        <taxon>Insecta</taxon>
        <taxon>Pterygota</taxon>
        <taxon>Neoptera</taxon>
        <taxon>Endopterygota</taxon>
        <taxon>Diptera</taxon>
        <taxon>Nematocera</taxon>
        <taxon>Culicoidea</taxon>
        <taxon>Culicidae</taxon>
        <taxon>Anophelinae</taxon>
        <taxon>Anopheles</taxon>
        <taxon>Anopheles maculatus group</taxon>
    </lineage>
</organism>
<feature type="compositionally biased region" description="Basic residues" evidence="1">
    <location>
        <begin position="546"/>
        <end position="555"/>
    </location>
</feature>
<feature type="compositionally biased region" description="Gly residues" evidence="1">
    <location>
        <begin position="480"/>
        <end position="510"/>
    </location>
</feature>
<feature type="region of interest" description="Disordered" evidence="1">
    <location>
        <begin position="1"/>
        <end position="38"/>
    </location>
</feature>
<feature type="compositionally biased region" description="Basic and acidic residues" evidence="1">
    <location>
        <begin position="213"/>
        <end position="222"/>
    </location>
</feature>
<protein>
    <recommendedName>
        <fullName evidence="2">YTH domain-containing protein</fullName>
    </recommendedName>
</protein>
<accession>A0A182SSA3</accession>
<dbReference type="InterPro" id="IPR007275">
    <property type="entry name" value="YTH_domain"/>
</dbReference>
<feature type="compositionally biased region" description="Gly residues" evidence="1">
    <location>
        <begin position="273"/>
        <end position="283"/>
    </location>
</feature>
<feature type="compositionally biased region" description="Low complexity" evidence="1">
    <location>
        <begin position="234"/>
        <end position="246"/>
    </location>
</feature>